<name>R9HXY7_9BACT</name>
<sequence length="54" mass="6266">PMVLRHSGRVGSRRFTELLRNNQVPEEFFCYVRPVKSHRTDEPAKRSLIIAGTI</sequence>
<reference evidence="1 2" key="1">
    <citation type="submission" date="2013-04" db="EMBL/GenBank/DDBJ databases">
        <title>The Genome Sequence of Bacteroides massiliensis dnLKV3.</title>
        <authorList>
            <consortium name="The Broad Institute Genomics Platform"/>
            <consortium name="The Broad Institute Genome Sequencing Center for Infectious Disease"/>
            <person name="Earl A."/>
            <person name="Xavier R."/>
            <person name="Kuhn K."/>
            <person name="Stappenbeck T."/>
            <person name="Walker B."/>
            <person name="Young S."/>
            <person name="Zeng Q."/>
            <person name="Gargeya S."/>
            <person name="Fitzgerald M."/>
            <person name="Haas B."/>
            <person name="Abouelleil A."/>
            <person name="Allen A.W."/>
            <person name="Alvarado L."/>
            <person name="Arachchi H.M."/>
            <person name="Berlin A.M."/>
            <person name="Chapman S.B."/>
            <person name="Gainer-Dewar J."/>
            <person name="Goldberg J."/>
            <person name="Griggs A."/>
            <person name="Gujja S."/>
            <person name="Hansen M."/>
            <person name="Howarth C."/>
            <person name="Imamovic A."/>
            <person name="Ireland A."/>
            <person name="Larimer J."/>
            <person name="McCowan C."/>
            <person name="Murphy C."/>
            <person name="Pearson M."/>
            <person name="Poon T.W."/>
            <person name="Priest M."/>
            <person name="Roberts A."/>
            <person name="Saif S."/>
            <person name="Shea T."/>
            <person name="Sisk P."/>
            <person name="Sykes S."/>
            <person name="Wortman J."/>
            <person name="Nusbaum C."/>
            <person name="Birren B."/>
        </authorList>
    </citation>
    <scope>NUCLEOTIDE SEQUENCE [LARGE SCALE GENOMIC DNA]</scope>
    <source>
        <strain evidence="2">dnLKV3</strain>
    </source>
</reference>
<feature type="non-terminal residue" evidence="1">
    <location>
        <position position="1"/>
    </location>
</feature>
<evidence type="ECO:0000313" key="2">
    <source>
        <dbReference type="Proteomes" id="UP000014200"/>
    </source>
</evidence>
<keyword evidence="2" id="KW-1185">Reference proteome</keyword>
<dbReference type="EMBL" id="ASSP01000030">
    <property type="protein sequence ID" value="EOS08893.1"/>
    <property type="molecule type" value="Genomic_DNA"/>
</dbReference>
<gene>
    <name evidence="1" type="ORF">C802_04259</name>
</gene>
<dbReference type="AlphaFoldDB" id="R9HXY7"/>
<protein>
    <submittedName>
        <fullName evidence="1">Uncharacterized protein</fullName>
    </submittedName>
</protein>
<comment type="caution">
    <text evidence="1">The sequence shown here is derived from an EMBL/GenBank/DDBJ whole genome shotgun (WGS) entry which is preliminary data.</text>
</comment>
<accession>R9HXY7</accession>
<dbReference type="Proteomes" id="UP000014200">
    <property type="component" value="Unassembled WGS sequence"/>
</dbReference>
<proteinExistence type="predicted"/>
<evidence type="ECO:0000313" key="1">
    <source>
        <dbReference type="EMBL" id="EOS08893.1"/>
    </source>
</evidence>
<dbReference type="HOGENOM" id="CLU_3036698_0_0_10"/>
<organism evidence="1 2">
    <name type="scientific">Phocaeicola sartorii</name>
    <dbReference type="NCBI Taxonomy" id="671267"/>
    <lineage>
        <taxon>Bacteria</taxon>
        <taxon>Pseudomonadati</taxon>
        <taxon>Bacteroidota</taxon>
        <taxon>Bacteroidia</taxon>
        <taxon>Bacteroidales</taxon>
        <taxon>Bacteroidaceae</taxon>
        <taxon>Phocaeicola</taxon>
    </lineage>
</organism>